<sequence length="299" mass="32556">MALLFASTLSSSSALQPHARCLSLRAPTAPRLTMLDQPTFYLSLSFSGRVFEIRESLSAVTQTLPDLLPRLPSMAGYVTDLRDDLNLTFIQFRVVGLVLTVGASLAALLVGRAAGDPLAAGDDRDRTRKLIGGKPLGEDFVFLTSLEPSRAEAWDRGARIQDAPSPSLNQRRGLSAGVWLELLICVALDGAGCLSYFSPNGEVADAGFAFVSAFILETLFGWPELAIFNFWEELLPLSDVIPTATIGWSLVVLGFANDPSNPKGSRRKVWRPPPSDLRSYAPPEPHLREGNREWLPPPK</sequence>
<evidence type="ECO:0000256" key="1">
    <source>
        <dbReference type="SAM" id="MobiDB-lite"/>
    </source>
</evidence>
<dbReference type="AlphaFoldDB" id="A0AB34JVY9"/>
<dbReference type="Proteomes" id="UP001515480">
    <property type="component" value="Unassembled WGS sequence"/>
</dbReference>
<protein>
    <submittedName>
        <fullName evidence="2">Uncharacterized protein</fullName>
    </submittedName>
</protein>
<organism evidence="2 3">
    <name type="scientific">Prymnesium parvum</name>
    <name type="common">Toxic golden alga</name>
    <dbReference type="NCBI Taxonomy" id="97485"/>
    <lineage>
        <taxon>Eukaryota</taxon>
        <taxon>Haptista</taxon>
        <taxon>Haptophyta</taxon>
        <taxon>Prymnesiophyceae</taxon>
        <taxon>Prymnesiales</taxon>
        <taxon>Prymnesiaceae</taxon>
        <taxon>Prymnesium</taxon>
    </lineage>
</organism>
<gene>
    <name evidence="2" type="ORF">AB1Y20_015052</name>
</gene>
<accession>A0AB34JVY9</accession>
<keyword evidence="3" id="KW-1185">Reference proteome</keyword>
<comment type="caution">
    <text evidence="2">The sequence shown here is derived from an EMBL/GenBank/DDBJ whole genome shotgun (WGS) entry which is preliminary data.</text>
</comment>
<name>A0AB34JVY9_PRYPA</name>
<reference evidence="2 3" key="1">
    <citation type="journal article" date="2024" name="Science">
        <title>Giant polyketide synthase enzymes in the biosynthesis of giant marine polyether toxins.</title>
        <authorList>
            <person name="Fallon T.R."/>
            <person name="Shende V.V."/>
            <person name="Wierzbicki I.H."/>
            <person name="Pendleton A.L."/>
            <person name="Watervoot N.F."/>
            <person name="Auber R.P."/>
            <person name="Gonzalez D.J."/>
            <person name="Wisecaver J.H."/>
            <person name="Moore B.S."/>
        </authorList>
    </citation>
    <scope>NUCLEOTIDE SEQUENCE [LARGE SCALE GENOMIC DNA]</scope>
    <source>
        <strain evidence="2 3">12B1</strain>
    </source>
</reference>
<proteinExistence type="predicted"/>
<evidence type="ECO:0000313" key="2">
    <source>
        <dbReference type="EMBL" id="KAL1526338.1"/>
    </source>
</evidence>
<feature type="region of interest" description="Disordered" evidence="1">
    <location>
        <begin position="260"/>
        <end position="299"/>
    </location>
</feature>
<evidence type="ECO:0000313" key="3">
    <source>
        <dbReference type="Proteomes" id="UP001515480"/>
    </source>
</evidence>
<dbReference type="EMBL" id="JBGBPQ010000003">
    <property type="protein sequence ID" value="KAL1526338.1"/>
    <property type="molecule type" value="Genomic_DNA"/>
</dbReference>